<organism evidence="9 10">
    <name type="scientific">Deferribacter desulfuricans (strain DSM 14783 / JCM 11476 / NBRC 101012 / SSM1)</name>
    <dbReference type="NCBI Taxonomy" id="639282"/>
    <lineage>
        <taxon>Bacteria</taxon>
        <taxon>Pseudomonadati</taxon>
        <taxon>Deferribacterota</taxon>
        <taxon>Deferribacteres</taxon>
        <taxon>Deferribacterales</taxon>
        <taxon>Deferribacteraceae</taxon>
        <taxon>Deferribacter</taxon>
    </lineage>
</organism>
<dbReference type="Pfam" id="PF03734">
    <property type="entry name" value="YkuD"/>
    <property type="match status" value="1"/>
</dbReference>
<dbReference type="GO" id="GO:0071555">
    <property type="term" value="P:cell wall organization"/>
    <property type="evidence" value="ECO:0007669"/>
    <property type="project" value="UniProtKB-UniRule"/>
</dbReference>
<sequence>MKMHNNILIVINIFILLFFISVECFGVEYADYVLVKKSKHKIYLLKSGKILKSFHIALGGNPKGAKQKQGDEKTPEGIYFLDYKNERSRYYKSIHISYPNTSDVKRAKKMGVSPGGDIMIHGQKKGWGWLSFISQKFDWTKGCIAVSNKDMDVIWKMVKVGTPIEIRP</sequence>
<dbReference type="MEROPS" id="C82.A01"/>
<dbReference type="PANTHER" id="PTHR36699">
    <property type="entry name" value="LD-TRANSPEPTIDASE"/>
    <property type="match status" value="1"/>
</dbReference>
<keyword evidence="4 7" id="KW-0133">Cell shape</keyword>
<feature type="active site" description="Nucleophile" evidence="7">
    <location>
        <position position="143"/>
    </location>
</feature>
<comment type="pathway">
    <text evidence="1 7">Cell wall biogenesis; peptidoglycan biosynthesis.</text>
</comment>
<keyword evidence="3" id="KW-0808">Transferase</keyword>
<dbReference type="HOGENOM" id="CLU_102842_0_1_0"/>
<dbReference type="UniPathway" id="UPA00219"/>
<dbReference type="AlphaFoldDB" id="D3PC88"/>
<evidence type="ECO:0000256" key="5">
    <source>
        <dbReference type="ARBA" id="ARBA00022984"/>
    </source>
</evidence>
<dbReference type="GO" id="GO:0016740">
    <property type="term" value="F:transferase activity"/>
    <property type="evidence" value="ECO:0007669"/>
    <property type="project" value="UniProtKB-KW"/>
</dbReference>
<reference evidence="9 10" key="1">
    <citation type="journal article" date="2010" name="DNA Res.">
        <title>Bacterial lifestyle in a deep-sea hydrothermal vent chimney revealed by the genome sequence of the thermophilic bacterium Deferribacter desulfuricans SSM1.</title>
        <authorList>
            <person name="Takaki Y."/>
            <person name="Shimamura S."/>
            <person name="Nakagawa S."/>
            <person name="Fukuhara Y."/>
            <person name="Horikawa H."/>
            <person name="Ankai A."/>
            <person name="Harada T."/>
            <person name="Hosoyama A."/>
            <person name="Oguchi A."/>
            <person name="Fukui S."/>
            <person name="Fujita N."/>
            <person name="Takami H."/>
            <person name="Takai K."/>
        </authorList>
    </citation>
    <scope>NUCLEOTIDE SEQUENCE [LARGE SCALE GENOMIC DNA]</scope>
    <source>
        <strain evidence="10">DSM 14783 / JCM 11476 / NBRC 101012 / SSM1</strain>
    </source>
</reference>
<proteinExistence type="inferred from homology"/>
<gene>
    <name evidence="9" type="ordered locus">DEFDS_0732</name>
</gene>
<evidence type="ECO:0000313" key="9">
    <source>
        <dbReference type="EMBL" id="BAI80211.1"/>
    </source>
</evidence>
<dbReference type="PROSITE" id="PS52029">
    <property type="entry name" value="LD_TPASE"/>
    <property type="match status" value="1"/>
</dbReference>
<dbReference type="GO" id="GO:0008360">
    <property type="term" value="P:regulation of cell shape"/>
    <property type="evidence" value="ECO:0007669"/>
    <property type="project" value="UniProtKB-UniRule"/>
</dbReference>
<dbReference type="PANTHER" id="PTHR36699:SF1">
    <property type="entry name" value="L,D-TRANSPEPTIDASE YAFK-RELATED"/>
    <property type="match status" value="1"/>
</dbReference>
<evidence type="ECO:0000313" key="10">
    <source>
        <dbReference type="Proteomes" id="UP000001520"/>
    </source>
</evidence>
<keyword evidence="10" id="KW-1185">Reference proteome</keyword>
<dbReference type="KEGG" id="ddf:DEFDS_0732"/>
<evidence type="ECO:0000256" key="6">
    <source>
        <dbReference type="ARBA" id="ARBA00023316"/>
    </source>
</evidence>
<keyword evidence="6 7" id="KW-0961">Cell wall biogenesis/degradation</keyword>
<dbReference type="InterPro" id="IPR038063">
    <property type="entry name" value="Transpep_catalytic_dom"/>
</dbReference>
<dbReference type="GO" id="GO:0009252">
    <property type="term" value="P:peptidoglycan biosynthetic process"/>
    <property type="evidence" value="ECO:0007669"/>
    <property type="project" value="UniProtKB-UniPathway"/>
</dbReference>
<feature type="domain" description="L,D-TPase catalytic" evidence="8">
    <location>
        <begin position="31"/>
        <end position="167"/>
    </location>
</feature>
<accession>D3PC88</accession>
<evidence type="ECO:0000256" key="4">
    <source>
        <dbReference type="ARBA" id="ARBA00022960"/>
    </source>
</evidence>
<evidence type="ECO:0000256" key="7">
    <source>
        <dbReference type="PROSITE-ProRule" id="PRU01373"/>
    </source>
</evidence>
<name>D3PC88_DEFDS</name>
<evidence type="ECO:0000256" key="2">
    <source>
        <dbReference type="ARBA" id="ARBA00005992"/>
    </source>
</evidence>
<dbReference type="eggNOG" id="COG3034">
    <property type="taxonomic scope" value="Bacteria"/>
</dbReference>
<dbReference type="EMBL" id="AP011529">
    <property type="protein sequence ID" value="BAI80211.1"/>
    <property type="molecule type" value="Genomic_DNA"/>
</dbReference>
<keyword evidence="5 7" id="KW-0573">Peptidoglycan synthesis</keyword>
<protein>
    <recommendedName>
        <fullName evidence="8">L,D-TPase catalytic domain-containing protein</fullName>
    </recommendedName>
</protein>
<dbReference type="InterPro" id="IPR005490">
    <property type="entry name" value="LD_TPept_cat_dom"/>
</dbReference>
<dbReference type="SUPFAM" id="SSF141523">
    <property type="entry name" value="L,D-transpeptidase catalytic domain-like"/>
    <property type="match status" value="1"/>
</dbReference>
<evidence type="ECO:0000259" key="8">
    <source>
        <dbReference type="PROSITE" id="PS52029"/>
    </source>
</evidence>
<dbReference type="Proteomes" id="UP000001520">
    <property type="component" value="Chromosome"/>
</dbReference>
<comment type="similarity">
    <text evidence="2">Belongs to the YkuD family.</text>
</comment>
<dbReference type="CDD" id="cd16913">
    <property type="entry name" value="YkuD_like"/>
    <property type="match status" value="1"/>
</dbReference>
<dbReference type="Gene3D" id="2.40.440.10">
    <property type="entry name" value="L,D-transpeptidase catalytic domain-like"/>
    <property type="match status" value="1"/>
</dbReference>
<evidence type="ECO:0000256" key="3">
    <source>
        <dbReference type="ARBA" id="ARBA00022679"/>
    </source>
</evidence>
<evidence type="ECO:0000256" key="1">
    <source>
        <dbReference type="ARBA" id="ARBA00004752"/>
    </source>
</evidence>
<dbReference type="GO" id="GO:0004180">
    <property type="term" value="F:carboxypeptidase activity"/>
    <property type="evidence" value="ECO:0007669"/>
    <property type="project" value="UniProtKB-ARBA"/>
</dbReference>
<feature type="active site" description="Proton donor/acceptor" evidence="7">
    <location>
        <position position="121"/>
    </location>
</feature>
<dbReference type="RefSeq" id="WP_013007459.1">
    <property type="nucleotide sequence ID" value="NC_013939.1"/>
</dbReference>